<dbReference type="EMBL" id="CADCVA010000431">
    <property type="protein sequence ID" value="CAA9448264.1"/>
    <property type="molecule type" value="Genomic_DNA"/>
</dbReference>
<feature type="non-terminal residue" evidence="2">
    <location>
        <position position="280"/>
    </location>
</feature>
<protein>
    <submittedName>
        <fullName evidence="2">Various polyols ABC transporter, permease component 2</fullName>
    </submittedName>
</protein>
<feature type="compositionally biased region" description="Basic residues" evidence="1">
    <location>
        <begin position="271"/>
        <end position="280"/>
    </location>
</feature>
<evidence type="ECO:0000256" key="1">
    <source>
        <dbReference type="SAM" id="MobiDB-lite"/>
    </source>
</evidence>
<feature type="non-terminal residue" evidence="2">
    <location>
        <position position="1"/>
    </location>
</feature>
<gene>
    <name evidence="2" type="ORF">AVDCRST_MAG82-3546</name>
</gene>
<feature type="region of interest" description="Disordered" evidence="1">
    <location>
        <begin position="163"/>
        <end position="204"/>
    </location>
</feature>
<evidence type="ECO:0000313" key="2">
    <source>
        <dbReference type="EMBL" id="CAA9448264.1"/>
    </source>
</evidence>
<organism evidence="2">
    <name type="scientific">uncultured Rubrobacteraceae bacterium</name>
    <dbReference type="NCBI Taxonomy" id="349277"/>
    <lineage>
        <taxon>Bacteria</taxon>
        <taxon>Bacillati</taxon>
        <taxon>Actinomycetota</taxon>
        <taxon>Rubrobacteria</taxon>
        <taxon>Rubrobacterales</taxon>
        <taxon>Rubrobacteraceae</taxon>
        <taxon>environmental samples</taxon>
    </lineage>
</organism>
<accession>A0A6J4QSN7</accession>
<sequence>DRIFLDPRHGQADRTLRHLVPGAALDARPDTFDGPLLVQARRGPALADAGPVFQAYAAALHGPLHRRQPRGVFRKQRARGRHLDVHRGGPRLSRRVRAREEPLQGQAARGVLDHLYPHGPHSRHRPAAVHPIPLHQPARLHPWPDRGLPHFQPAVRDLDHERLLPGPATLPGGGRYGRRRLEVPGVLPGCPTAGNTRHRDDGHSLPGLLLERLRLRRHLRRPQQPDPPHSGRPTQHPDRAELGSALGRRHRRRAPHDGRRPGRQALPGKGTHSRRGHRRV</sequence>
<proteinExistence type="predicted"/>
<feature type="region of interest" description="Disordered" evidence="1">
    <location>
        <begin position="219"/>
        <end position="280"/>
    </location>
</feature>
<dbReference type="AlphaFoldDB" id="A0A6J4QSN7"/>
<reference evidence="2" key="1">
    <citation type="submission" date="2020-02" db="EMBL/GenBank/DDBJ databases">
        <authorList>
            <person name="Meier V. D."/>
        </authorList>
    </citation>
    <scope>NUCLEOTIDE SEQUENCE</scope>
    <source>
        <strain evidence="2">AVDCRST_MAG82</strain>
    </source>
</reference>
<name>A0A6J4QSN7_9ACTN</name>